<feature type="region of interest" description="Disordered" evidence="1">
    <location>
        <begin position="35"/>
        <end position="135"/>
    </location>
</feature>
<dbReference type="Proteomes" id="UP001201980">
    <property type="component" value="Unassembled WGS sequence"/>
</dbReference>
<evidence type="ECO:0000256" key="1">
    <source>
        <dbReference type="SAM" id="MobiDB-lite"/>
    </source>
</evidence>
<accession>A0AAD5RVZ4</accession>
<feature type="compositionally biased region" description="Acidic residues" evidence="1">
    <location>
        <begin position="41"/>
        <end position="54"/>
    </location>
</feature>
<name>A0AAD5RVZ4_9PEZI</name>
<evidence type="ECO:0000256" key="2">
    <source>
        <dbReference type="SAM" id="SignalP"/>
    </source>
</evidence>
<dbReference type="AlphaFoldDB" id="A0AAD5RVZ4"/>
<evidence type="ECO:0000313" key="3">
    <source>
        <dbReference type="EMBL" id="KAJ2905322.1"/>
    </source>
</evidence>
<protein>
    <submittedName>
        <fullName evidence="3">Uncharacterized protein</fullName>
    </submittedName>
</protein>
<evidence type="ECO:0000313" key="4">
    <source>
        <dbReference type="Proteomes" id="UP001201980"/>
    </source>
</evidence>
<feature type="chain" id="PRO_5042251160" evidence="2">
    <location>
        <begin position="19"/>
        <end position="186"/>
    </location>
</feature>
<feature type="region of interest" description="Disordered" evidence="1">
    <location>
        <begin position="161"/>
        <end position="186"/>
    </location>
</feature>
<feature type="compositionally biased region" description="Polar residues" evidence="1">
    <location>
        <begin position="167"/>
        <end position="186"/>
    </location>
</feature>
<comment type="caution">
    <text evidence="3">The sequence shown here is derived from an EMBL/GenBank/DDBJ whole genome shotgun (WGS) entry which is preliminary data.</text>
</comment>
<organism evidence="3 4">
    <name type="scientific">Zalerion maritima</name>
    <dbReference type="NCBI Taxonomy" id="339359"/>
    <lineage>
        <taxon>Eukaryota</taxon>
        <taxon>Fungi</taxon>
        <taxon>Dikarya</taxon>
        <taxon>Ascomycota</taxon>
        <taxon>Pezizomycotina</taxon>
        <taxon>Sordariomycetes</taxon>
        <taxon>Lulworthiomycetidae</taxon>
        <taxon>Lulworthiales</taxon>
        <taxon>Lulworthiaceae</taxon>
        <taxon>Zalerion</taxon>
    </lineage>
</organism>
<feature type="signal peptide" evidence="2">
    <location>
        <begin position="1"/>
        <end position="18"/>
    </location>
</feature>
<gene>
    <name evidence="3" type="ORF">MKZ38_005835</name>
</gene>
<keyword evidence="4" id="KW-1185">Reference proteome</keyword>
<reference evidence="3" key="1">
    <citation type="submission" date="2022-07" db="EMBL/GenBank/DDBJ databases">
        <title>Draft genome sequence of Zalerion maritima ATCC 34329, a (micro)plastics degrading marine fungus.</title>
        <authorList>
            <person name="Paco A."/>
            <person name="Goncalves M.F.M."/>
            <person name="Rocha-Santos T.A.P."/>
            <person name="Alves A."/>
        </authorList>
    </citation>
    <scope>NUCLEOTIDE SEQUENCE</scope>
    <source>
        <strain evidence="3">ATCC 34329</strain>
    </source>
</reference>
<dbReference type="EMBL" id="JAKWBI020000034">
    <property type="protein sequence ID" value="KAJ2905322.1"/>
    <property type="molecule type" value="Genomic_DNA"/>
</dbReference>
<proteinExistence type="predicted"/>
<keyword evidence="2" id="KW-0732">Signal</keyword>
<sequence length="186" mass="19534">MVSRVLLATALLAVNGLARVIPVSNEVGAASSALTGKLNGWDDDDDEPTGEPDEPGISTIRATWDQTPKPLPTLEEPEPEPTAEQVESMPPMKTVTVTETVSVDPTPEPLTSSTGAEVGSETETETETSSSRPTVVPSIIITEASLPVPIPTYLPTLTITVRPPKPITSTNLADSSDDSPSFSTKE</sequence>